<keyword evidence="1" id="KW-0732">Signal</keyword>
<keyword evidence="4" id="KW-1185">Reference proteome</keyword>
<dbReference type="EMBL" id="VWSE01000003">
    <property type="protein sequence ID" value="KAB0289947.1"/>
    <property type="molecule type" value="Genomic_DNA"/>
</dbReference>
<protein>
    <submittedName>
        <fullName evidence="3">Uncharacterized protein</fullName>
    </submittedName>
</protein>
<dbReference type="OrthoDB" id="5904741at2"/>
<evidence type="ECO:0000313" key="2">
    <source>
        <dbReference type="EMBL" id="KAB0289947.1"/>
    </source>
</evidence>
<evidence type="ECO:0000313" key="3">
    <source>
        <dbReference type="EMBL" id="KDN29789.1"/>
    </source>
</evidence>
<sequence>MKRLCVALLLASTSTFSFAAESLTGNQQCLAEKYDAYIDASLNWYSDLADLTSAQYPELKEVSQWFLEGRKHHFELNRAAVRYYLVNDSSKVATERSVEGWLKLEQHDIKALSQRDDELGKIAKTTFDDRQSKPHAQNYELRSAFAELLSHPKQIDTALQRYNQSIAKVENTQCK</sequence>
<dbReference type="STRING" id="212667.VFDL14_03290"/>
<evidence type="ECO:0000256" key="1">
    <source>
        <dbReference type="SAM" id="SignalP"/>
    </source>
</evidence>
<organism evidence="3 4">
    <name type="scientific">Vibrio fortis</name>
    <dbReference type="NCBI Taxonomy" id="212667"/>
    <lineage>
        <taxon>Bacteria</taxon>
        <taxon>Pseudomonadati</taxon>
        <taxon>Pseudomonadota</taxon>
        <taxon>Gammaproteobacteria</taxon>
        <taxon>Vibrionales</taxon>
        <taxon>Vibrionaceae</taxon>
        <taxon>Vibrio</taxon>
    </lineage>
</organism>
<evidence type="ECO:0000313" key="5">
    <source>
        <dbReference type="Proteomes" id="UP000326789"/>
    </source>
</evidence>
<proteinExistence type="predicted"/>
<dbReference type="Proteomes" id="UP000027219">
    <property type="component" value="Unassembled WGS sequence"/>
</dbReference>
<reference evidence="2 5" key="2">
    <citation type="submission" date="2019-09" db="EMBL/GenBank/DDBJ databases">
        <title>Whole genome sequence of Vibrio fortis.</title>
        <authorList>
            <person name="Das S.K."/>
        </authorList>
    </citation>
    <scope>NUCLEOTIDE SEQUENCE [LARGE SCALE GENOMIC DNA]</scope>
    <source>
        <strain evidence="2 5">AN60</strain>
    </source>
</reference>
<dbReference type="RefSeq" id="WP_032548712.1">
    <property type="nucleotide sequence ID" value="NZ_BTGL01000001.1"/>
</dbReference>
<dbReference type="Proteomes" id="UP000326789">
    <property type="component" value="Unassembled WGS sequence"/>
</dbReference>
<comment type="caution">
    <text evidence="3">The sequence shown here is derived from an EMBL/GenBank/DDBJ whole genome shotgun (WGS) entry which is preliminary data.</text>
</comment>
<feature type="chain" id="PRO_5044538960" evidence="1">
    <location>
        <begin position="20"/>
        <end position="175"/>
    </location>
</feature>
<accession>A0A066UZY9</accession>
<dbReference type="AlphaFoldDB" id="A0A066UZY9"/>
<evidence type="ECO:0000313" key="4">
    <source>
        <dbReference type="Proteomes" id="UP000027219"/>
    </source>
</evidence>
<gene>
    <name evidence="2" type="ORF">F2P58_03110</name>
    <name evidence="3" type="ORF">VFDL14_03290</name>
</gene>
<feature type="signal peptide" evidence="1">
    <location>
        <begin position="1"/>
        <end position="19"/>
    </location>
</feature>
<name>A0A066UZY9_9VIBR</name>
<dbReference type="EMBL" id="JFFR01000002">
    <property type="protein sequence ID" value="KDN29789.1"/>
    <property type="molecule type" value="Genomic_DNA"/>
</dbReference>
<reference evidence="3 4" key="1">
    <citation type="submission" date="2014-02" db="EMBL/GenBank/DDBJ databases">
        <title>Vibrio fortis Dalian14 Genome Sequencing.</title>
        <authorList>
            <person name="Wang Y."/>
            <person name="Song L."/>
            <person name="Liu G."/>
            <person name="Ding J."/>
        </authorList>
    </citation>
    <scope>NUCLEOTIDE SEQUENCE [LARGE SCALE GENOMIC DNA]</scope>
    <source>
        <strain evidence="3 4">Dalian14</strain>
    </source>
</reference>